<dbReference type="InterPro" id="IPR037455">
    <property type="entry name" value="LucA/IucC-like"/>
</dbReference>
<name>A0A409VTU0_9AGAR</name>
<proteinExistence type="predicted"/>
<evidence type="ECO:0000259" key="2">
    <source>
        <dbReference type="Pfam" id="PF06276"/>
    </source>
</evidence>
<protein>
    <recommendedName>
        <fullName evidence="5">Aerobactin siderophore biosynthesis IucA/IucC N-terminal domain-containing protein</fullName>
    </recommendedName>
</protein>
<reference evidence="3 4" key="1">
    <citation type="journal article" date="2018" name="Evol. Lett.">
        <title>Horizontal gene cluster transfer increased hallucinogenic mushroom diversity.</title>
        <authorList>
            <person name="Reynolds H.T."/>
            <person name="Vijayakumar V."/>
            <person name="Gluck-Thaler E."/>
            <person name="Korotkin H.B."/>
            <person name="Matheny P.B."/>
            <person name="Slot J.C."/>
        </authorList>
    </citation>
    <scope>NUCLEOTIDE SEQUENCE [LARGE SCALE GENOMIC DNA]</scope>
    <source>
        <strain evidence="3 4">SRW20</strain>
    </source>
</reference>
<dbReference type="GO" id="GO:0016881">
    <property type="term" value="F:acid-amino acid ligase activity"/>
    <property type="evidence" value="ECO:0007669"/>
    <property type="project" value="UniProtKB-ARBA"/>
</dbReference>
<keyword evidence="4" id="KW-1185">Reference proteome</keyword>
<dbReference type="OrthoDB" id="2117718at2759"/>
<dbReference type="Proteomes" id="UP000284706">
    <property type="component" value="Unassembled WGS sequence"/>
</dbReference>
<dbReference type="GO" id="GO:0019290">
    <property type="term" value="P:siderophore biosynthetic process"/>
    <property type="evidence" value="ECO:0007669"/>
    <property type="project" value="InterPro"/>
</dbReference>
<dbReference type="Gene3D" id="1.10.510.40">
    <property type="match status" value="1"/>
</dbReference>
<dbReference type="InterPro" id="IPR007310">
    <property type="entry name" value="Aerobactin_biosyn_IucA/IucC_N"/>
</dbReference>
<feature type="domain" description="Aerobactin siderophore biosynthesis IucA/IucC N-terminal" evidence="1">
    <location>
        <begin position="199"/>
        <end position="420"/>
    </location>
</feature>
<dbReference type="PANTHER" id="PTHR34384:SF5">
    <property type="entry name" value="L-2,3-DIAMINOPROPANOATE--CITRATE LIGASE"/>
    <property type="match status" value="1"/>
</dbReference>
<evidence type="ECO:0000313" key="3">
    <source>
        <dbReference type="EMBL" id="PPQ69695.1"/>
    </source>
</evidence>
<dbReference type="InParanoid" id="A0A409VTU0"/>
<evidence type="ECO:0000259" key="1">
    <source>
        <dbReference type="Pfam" id="PF04183"/>
    </source>
</evidence>
<evidence type="ECO:0000313" key="4">
    <source>
        <dbReference type="Proteomes" id="UP000284706"/>
    </source>
</evidence>
<sequence>MRLSARQRAEFATASRILSCLVTESLVTGLYLPLENGLNLEGGVAGFAVVLAEELSPDITSFRPDHILAIIPLHHHPIFHPSDDLNSVWIRIGLLDPSDMIPLILEIESTPQDDRVDEYPEIATLVIDLLKRHEACELSRNYVVAFRGALSIWKKFAACQVLDDKIRIDIMEEYSSSIEWQAYAYENPPKVPSFMSPSIDWEQSIVEGHPTHPMHKTRYFLPPLPNYPPGSYDLLHPRLRFISLPRESVKATYDFEGLTSPVLKLASLKARKELTFEADRIVIPVHELQLVHIQDKFPEAQIYPEDFSLPLLAQQSLRSVVVPDAYRGIHLKLGVGIKLTSAVRTISPESAYLGPRFSAQVVPALTMDRNIVTVARELASVVHCHPNGEIAKHCAAIVRECYEDTSEDRGERLIVCTALVEKGHSGLDGHLPSVVRVFNLNTQAKKLRWLEKFVSIFLEAFLPPMLHNGVAFECHPQNCVARFDIESKELKGFVIRDFGGLRVHLQTLKASTGIDMDFLEGHSIIAPTLDDVYTRMYHTIIHNHFQQLIRVLGLHYNGLGWDMVRDQLHKQIPQGHPLYDSWLSPERKTLPGKCFLRMRMSSMYRFHLHGPFPNLIHYHGVETPNSE</sequence>
<organism evidence="3 4">
    <name type="scientific">Gymnopilus dilepis</name>
    <dbReference type="NCBI Taxonomy" id="231916"/>
    <lineage>
        <taxon>Eukaryota</taxon>
        <taxon>Fungi</taxon>
        <taxon>Dikarya</taxon>
        <taxon>Basidiomycota</taxon>
        <taxon>Agaricomycotina</taxon>
        <taxon>Agaricomycetes</taxon>
        <taxon>Agaricomycetidae</taxon>
        <taxon>Agaricales</taxon>
        <taxon>Agaricineae</taxon>
        <taxon>Hymenogastraceae</taxon>
        <taxon>Gymnopilus</taxon>
    </lineage>
</organism>
<dbReference type="Pfam" id="PF04183">
    <property type="entry name" value="IucA_IucC"/>
    <property type="match status" value="1"/>
</dbReference>
<feature type="domain" description="Aerobactin siderophore biosynthesis IucA/IucC-like C-terminal" evidence="2">
    <location>
        <begin position="448"/>
        <end position="602"/>
    </location>
</feature>
<evidence type="ECO:0008006" key="5">
    <source>
        <dbReference type="Google" id="ProtNLM"/>
    </source>
</evidence>
<accession>A0A409VTU0</accession>
<gene>
    <name evidence="3" type="ORF">CVT26_001654</name>
</gene>
<dbReference type="InterPro" id="IPR022770">
    <property type="entry name" value="IucA/IucC-like_C"/>
</dbReference>
<dbReference type="PANTHER" id="PTHR34384">
    <property type="entry name" value="L-2,3-DIAMINOPROPANOATE--CITRATE LIGASE"/>
    <property type="match status" value="1"/>
</dbReference>
<comment type="caution">
    <text evidence="3">The sequence shown here is derived from an EMBL/GenBank/DDBJ whole genome shotgun (WGS) entry which is preliminary data.</text>
</comment>
<dbReference type="AlphaFoldDB" id="A0A409VTU0"/>
<dbReference type="EMBL" id="NHYE01005565">
    <property type="protein sequence ID" value="PPQ69695.1"/>
    <property type="molecule type" value="Genomic_DNA"/>
</dbReference>
<dbReference type="STRING" id="231916.A0A409VTU0"/>
<dbReference type="Pfam" id="PF06276">
    <property type="entry name" value="FhuF"/>
    <property type="match status" value="1"/>
</dbReference>